<feature type="transmembrane region" description="Helical" evidence="4">
    <location>
        <begin position="6"/>
        <end position="28"/>
    </location>
</feature>
<comment type="caution">
    <text evidence="6">The sequence shown here is derived from an EMBL/GenBank/DDBJ whole genome shotgun (WGS) entry which is preliminary data.</text>
</comment>
<evidence type="ECO:0000256" key="3">
    <source>
        <dbReference type="ARBA" id="ARBA00022679"/>
    </source>
</evidence>
<keyword evidence="7" id="KW-1185">Reference proteome</keyword>
<dbReference type="Pfam" id="PF00535">
    <property type="entry name" value="Glycos_transf_2"/>
    <property type="match status" value="1"/>
</dbReference>
<dbReference type="EC" id="2.4.-.-" evidence="6"/>
<dbReference type="RefSeq" id="WP_379042357.1">
    <property type="nucleotide sequence ID" value="NZ_JBHULZ010000002.1"/>
</dbReference>
<accession>A0ABW5S9L4</accession>
<dbReference type="GO" id="GO:0016757">
    <property type="term" value="F:glycosyltransferase activity"/>
    <property type="evidence" value="ECO:0007669"/>
    <property type="project" value="UniProtKB-KW"/>
</dbReference>
<dbReference type="PANTHER" id="PTHR43630">
    <property type="entry name" value="POLY-BETA-1,6-N-ACETYL-D-GLUCOSAMINE SYNTHASE"/>
    <property type="match status" value="1"/>
</dbReference>
<dbReference type="PANTHER" id="PTHR43630:SF1">
    <property type="entry name" value="POLY-BETA-1,6-N-ACETYL-D-GLUCOSAMINE SYNTHASE"/>
    <property type="match status" value="1"/>
</dbReference>
<proteinExistence type="inferred from homology"/>
<dbReference type="Gene3D" id="3.90.550.10">
    <property type="entry name" value="Spore Coat Polysaccharide Biosynthesis Protein SpsA, Chain A"/>
    <property type="match status" value="1"/>
</dbReference>
<feature type="transmembrane region" description="Helical" evidence="4">
    <location>
        <begin position="313"/>
        <end position="332"/>
    </location>
</feature>
<keyword evidence="4" id="KW-0472">Membrane</keyword>
<organism evidence="6 7">
    <name type="scientific">Mesonia sediminis</name>
    <dbReference type="NCBI Taxonomy" id="1703946"/>
    <lineage>
        <taxon>Bacteria</taxon>
        <taxon>Pseudomonadati</taxon>
        <taxon>Bacteroidota</taxon>
        <taxon>Flavobacteriia</taxon>
        <taxon>Flavobacteriales</taxon>
        <taxon>Flavobacteriaceae</taxon>
        <taxon>Mesonia</taxon>
    </lineage>
</organism>
<keyword evidence="3 6" id="KW-0808">Transferase</keyword>
<feature type="transmembrane region" description="Helical" evidence="4">
    <location>
        <begin position="344"/>
        <end position="364"/>
    </location>
</feature>
<evidence type="ECO:0000256" key="1">
    <source>
        <dbReference type="ARBA" id="ARBA00006739"/>
    </source>
</evidence>
<evidence type="ECO:0000313" key="7">
    <source>
        <dbReference type="Proteomes" id="UP001597357"/>
    </source>
</evidence>
<dbReference type="Proteomes" id="UP001597357">
    <property type="component" value="Unassembled WGS sequence"/>
</dbReference>
<keyword evidence="4" id="KW-1133">Transmembrane helix</keyword>
<evidence type="ECO:0000259" key="5">
    <source>
        <dbReference type="Pfam" id="PF00535"/>
    </source>
</evidence>
<dbReference type="InterPro" id="IPR029044">
    <property type="entry name" value="Nucleotide-diphossugar_trans"/>
</dbReference>
<dbReference type="SUPFAM" id="SSF53448">
    <property type="entry name" value="Nucleotide-diphospho-sugar transferases"/>
    <property type="match status" value="1"/>
</dbReference>
<reference evidence="7" key="1">
    <citation type="journal article" date="2019" name="Int. J. Syst. Evol. Microbiol.">
        <title>The Global Catalogue of Microorganisms (GCM) 10K type strain sequencing project: providing services to taxonomists for standard genome sequencing and annotation.</title>
        <authorList>
            <consortium name="The Broad Institute Genomics Platform"/>
            <consortium name="The Broad Institute Genome Sequencing Center for Infectious Disease"/>
            <person name="Wu L."/>
            <person name="Ma J."/>
        </authorList>
    </citation>
    <scope>NUCLEOTIDE SEQUENCE [LARGE SCALE GENOMIC DNA]</scope>
    <source>
        <strain evidence="7">KCTC 42255</strain>
    </source>
</reference>
<dbReference type="InterPro" id="IPR001173">
    <property type="entry name" value="Glyco_trans_2-like"/>
</dbReference>
<feature type="domain" description="Glycosyltransferase 2-like" evidence="5">
    <location>
        <begin position="45"/>
        <end position="170"/>
    </location>
</feature>
<dbReference type="EMBL" id="JBHULZ010000002">
    <property type="protein sequence ID" value="MFD2696376.1"/>
    <property type="molecule type" value="Genomic_DNA"/>
</dbReference>
<evidence type="ECO:0000313" key="6">
    <source>
        <dbReference type="EMBL" id="MFD2696376.1"/>
    </source>
</evidence>
<comment type="similarity">
    <text evidence="1">Belongs to the glycosyltransferase 2 family.</text>
</comment>
<evidence type="ECO:0000256" key="4">
    <source>
        <dbReference type="SAM" id="Phobius"/>
    </source>
</evidence>
<sequence>MLNLSLWLFVGFALINLFFYAFFAGFLWRRKLIKPSGKTLTQPLSVIVCAKNEAQNLEKNIPHILSQDYPNFELILVNDSSKDNTLEVMEEFEKADSRVKIVNVLPNEHFWGNKKYALTLGIKKAKNDFLVFTDADCHPESNLWLQYLATAFNSQKQLVLGYGKYKTQKGLLNKFIRFETLLTAIQYFAYAHYKSAYMGVGRNLAYTAKLFYEHNGFVNHMNVLSGDDDLFVNESANRENTIYCTNKESFTLSDPKNTWQDWMFQKKRHISTAKHYKVRHKFLLGLFYTSQLGMGLFFLLTNILLIFKFEMDILQVLWLVMLVRYLVVMLVFAKATSVFNEKRLLPILPLLEWGLVTIQMLIFVSNQNKKPTTWAR</sequence>
<gene>
    <name evidence="6" type="ORF">ACFSQ0_00050</name>
</gene>
<protein>
    <submittedName>
        <fullName evidence="6">Glycosyltransferase</fullName>
        <ecNumber evidence="6">2.4.-.-</ecNumber>
    </submittedName>
</protein>
<name>A0ABW5S9L4_9FLAO</name>
<feature type="transmembrane region" description="Helical" evidence="4">
    <location>
        <begin position="282"/>
        <end position="307"/>
    </location>
</feature>
<evidence type="ECO:0000256" key="2">
    <source>
        <dbReference type="ARBA" id="ARBA00022676"/>
    </source>
</evidence>
<keyword evidence="2 6" id="KW-0328">Glycosyltransferase</keyword>
<keyword evidence="4" id="KW-0812">Transmembrane</keyword>